<comment type="caution">
    <text evidence="2">The sequence shown here is derived from an EMBL/GenBank/DDBJ whole genome shotgun (WGS) entry which is preliminary data.</text>
</comment>
<sequence>MTRPLSRSSRLKADESMVTADRDYNCRLPRLAGFMRTEVHFSPPPSRRNASSSTCPRNQEIPHRPQEYTRPSFGGVAFVGWEFTGFRQHRTTHCQNPCSPHDLLDKLGFCPYTPIKPHGAQVDQGRMRPNAVPKSCIPPTRSCIFGVRYFYCRTPVETVHSSGSLPDVVTTRGNADCVDPVAYPPQAGRTTKSLFSF</sequence>
<name>A0AAD8Q3L7_9PEZI</name>
<proteinExistence type="predicted"/>
<dbReference type="Proteomes" id="UP001230504">
    <property type="component" value="Unassembled WGS sequence"/>
</dbReference>
<evidence type="ECO:0000313" key="2">
    <source>
        <dbReference type="EMBL" id="KAK1595321.1"/>
    </source>
</evidence>
<reference evidence="2" key="1">
    <citation type="submission" date="2021-06" db="EMBL/GenBank/DDBJ databases">
        <title>Comparative genomics, transcriptomics and evolutionary studies reveal genomic signatures of adaptation to plant cell wall in hemibiotrophic fungi.</title>
        <authorList>
            <consortium name="DOE Joint Genome Institute"/>
            <person name="Baroncelli R."/>
            <person name="Diaz J.F."/>
            <person name="Benocci T."/>
            <person name="Peng M."/>
            <person name="Battaglia E."/>
            <person name="Haridas S."/>
            <person name="Andreopoulos W."/>
            <person name="Labutti K."/>
            <person name="Pangilinan J."/>
            <person name="Floch G.L."/>
            <person name="Makela M.R."/>
            <person name="Henrissat B."/>
            <person name="Grigoriev I.V."/>
            <person name="Crouch J.A."/>
            <person name="De Vries R.P."/>
            <person name="Sukno S.A."/>
            <person name="Thon M.R."/>
        </authorList>
    </citation>
    <scope>NUCLEOTIDE SEQUENCE</scope>
    <source>
        <strain evidence="2">CBS 125086</strain>
    </source>
</reference>
<dbReference type="EMBL" id="JAHLJV010000016">
    <property type="protein sequence ID" value="KAK1595321.1"/>
    <property type="molecule type" value="Genomic_DNA"/>
</dbReference>
<dbReference type="AlphaFoldDB" id="A0AAD8Q3L7"/>
<keyword evidence="3" id="KW-1185">Reference proteome</keyword>
<feature type="region of interest" description="Disordered" evidence="1">
    <location>
        <begin position="37"/>
        <end position="69"/>
    </location>
</feature>
<evidence type="ECO:0000256" key="1">
    <source>
        <dbReference type="SAM" id="MobiDB-lite"/>
    </source>
</evidence>
<dbReference type="GeneID" id="85434930"/>
<evidence type="ECO:0000313" key="3">
    <source>
        <dbReference type="Proteomes" id="UP001230504"/>
    </source>
</evidence>
<protein>
    <submittedName>
        <fullName evidence="2">Uncharacterized protein</fullName>
    </submittedName>
</protein>
<accession>A0AAD8Q3L7</accession>
<gene>
    <name evidence="2" type="ORF">LY79DRAFT_110935</name>
</gene>
<dbReference type="RefSeq" id="XP_060416368.1">
    <property type="nucleotide sequence ID" value="XM_060550690.1"/>
</dbReference>
<organism evidence="2 3">
    <name type="scientific">Colletotrichum navitas</name>
    <dbReference type="NCBI Taxonomy" id="681940"/>
    <lineage>
        <taxon>Eukaryota</taxon>
        <taxon>Fungi</taxon>
        <taxon>Dikarya</taxon>
        <taxon>Ascomycota</taxon>
        <taxon>Pezizomycotina</taxon>
        <taxon>Sordariomycetes</taxon>
        <taxon>Hypocreomycetidae</taxon>
        <taxon>Glomerellales</taxon>
        <taxon>Glomerellaceae</taxon>
        <taxon>Colletotrichum</taxon>
        <taxon>Colletotrichum graminicola species complex</taxon>
    </lineage>
</organism>